<feature type="domain" description="PWWP" evidence="5">
    <location>
        <begin position="130"/>
        <end position="185"/>
    </location>
</feature>
<dbReference type="AlphaFoldDB" id="A0A6I9YZZ8"/>
<reference evidence="8" key="1">
    <citation type="submission" date="2025-08" db="UniProtKB">
        <authorList>
            <consortium name="RefSeq"/>
        </authorList>
    </citation>
    <scope>IDENTIFICATION</scope>
</reference>
<dbReference type="InterPro" id="IPR000313">
    <property type="entry name" value="PWWP_dom"/>
</dbReference>
<dbReference type="PROSITE" id="PS50812">
    <property type="entry name" value="PWWP"/>
    <property type="match status" value="1"/>
</dbReference>
<evidence type="ECO:0000256" key="2">
    <source>
        <dbReference type="ARBA" id="ARBA00022771"/>
    </source>
</evidence>
<dbReference type="OrthoDB" id="5964980at2759"/>
<evidence type="ECO:0000256" key="3">
    <source>
        <dbReference type="ARBA" id="ARBA00022833"/>
    </source>
</evidence>
<evidence type="ECO:0000313" key="8">
    <source>
        <dbReference type="RefSeq" id="XP_013929882.1"/>
    </source>
</evidence>
<dbReference type="GeneID" id="106555537"/>
<feature type="region of interest" description="Disordered" evidence="4">
    <location>
        <begin position="310"/>
        <end position="416"/>
    </location>
</feature>
<name>A0A6I9YZZ8_9SAUR</name>
<sequence length="416" mass="44983">MRTISSDLLPRGRNLLIATSLTGGRPAPIPAKGGFLPRVEQLPGTSISFRIMADPFPDPLLALGCCTAWVQCSYPSCEKWRRLSSDVDPSALPEDWSCSQNPDLQYNSCSVPEETWSGAEDEVVYAVYFPGTIVWAKQYGYPWWPGIIEADPDIGEYFLFSSQADSLPSKYHVTFFGHSVTRAWISASLLKNYGEPPAEGNAGAKLRSRSEKQNLKAALEMAKEAEEISIQERIRRFGFHSRFKHKESPKGGNILKEQNNVASRPPVKGTPGTKAGNKNTTTSGKDPGKLLREISGVKPNASIKTTIGVTKGDKTFESGGLENASPALKKSRPERTAPKAAATLRGSERAAGKQEGSQKGSKRPFALPPCQPPQARHPLRPSGPGSRPADFARSPPPPSQKGRSNRPGGSPGPRGI</sequence>
<proteinExistence type="predicted"/>
<keyword evidence="3" id="KW-0862">Zinc</keyword>
<dbReference type="Pfam" id="PF00855">
    <property type="entry name" value="PWWP"/>
    <property type="match status" value="1"/>
</dbReference>
<keyword evidence="7" id="KW-1185">Reference proteome</keyword>
<dbReference type="SUPFAM" id="SSF63748">
    <property type="entry name" value="Tudor/PWWP/MBT"/>
    <property type="match status" value="1"/>
</dbReference>
<protein>
    <submittedName>
        <fullName evidence="8">Zinc finger CW-type PWWP domain protein 1</fullName>
    </submittedName>
</protein>
<dbReference type="GO" id="GO:0008270">
    <property type="term" value="F:zinc ion binding"/>
    <property type="evidence" value="ECO:0007669"/>
    <property type="project" value="UniProtKB-KW"/>
</dbReference>
<evidence type="ECO:0000259" key="5">
    <source>
        <dbReference type="PROSITE" id="PS50812"/>
    </source>
</evidence>
<gene>
    <name evidence="8" type="primary">ZCWPW1</name>
</gene>
<evidence type="ECO:0000259" key="6">
    <source>
        <dbReference type="PROSITE" id="PS51050"/>
    </source>
</evidence>
<feature type="region of interest" description="Disordered" evidence="4">
    <location>
        <begin position="241"/>
        <end position="290"/>
    </location>
</feature>
<dbReference type="GO" id="GO:0005634">
    <property type="term" value="C:nucleus"/>
    <property type="evidence" value="ECO:0007669"/>
    <property type="project" value="TreeGrafter"/>
</dbReference>
<dbReference type="RefSeq" id="XP_013929882.1">
    <property type="nucleotide sequence ID" value="XM_014074407.1"/>
</dbReference>
<dbReference type="CDD" id="cd20145">
    <property type="entry name" value="PWWP_ZCWPW1"/>
    <property type="match status" value="1"/>
</dbReference>
<dbReference type="SMART" id="SM00293">
    <property type="entry name" value="PWWP"/>
    <property type="match status" value="1"/>
</dbReference>
<evidence type="ECO:0000313" key="7">
    <source>
        <dbReference type="Proteomes" id="UP000504617"/>
    </source>
</evidence>
<feature type="domain" description="CW-type" evidence="6">
    <location>
        <begin position="63"/>
        <end position="117"/>
    </location>
</feature>
<dbReference type="Proteomes" id="UP000504617">
    <property type="component" value="Unplaced"/>
</dbReference>
<evidence type="ECO:0000256" key="1">
    <source>
        <dbReference type="ARBA" id="ARBA00022723"/>
    </source>
</evidence>
<keyword evidence="2" id="KW-0863">Zinc-finger</keyword>
<dbReference type="CTD" id="55063"/>
<dbReference type="InterPro" id="IPR011124">
    <property type="entry name" value="Znf_CW"/>
</dbReference>
<dbReference type="PANTHER" id="PTHR15999:SF2">
    <property type="entry name" value="ZINC FINGER CW-TYPE PWWP DOMAIN PROTEIN 1"/>
    <property type="match status" value="1"/>
</dbReference>
<dbReference type="PROSITE" id="PS51050">
    <property type="entry name" value="ZF_CW"/>
    <property type="match status" value="1"/>
</dbReference>
<dbReference type="Gene3D" id="2.30.30.140">
    <property type="match status" value="1"/>
</dbReference>
<organism evidence="7 8">
    <name type="scientific">Thamnophis sirtalis</name>
    <dbReference type="NCBI Taxonomy" id="35019"/>
    <lineage>
        <taxon>Eukaryota</taxon>
        <taxon>Metazoa</taxon>
        <taxon>Chordata</taxon>
        <taxon>Craniata</taxon>
        <taxon>Vertebrata</taxon>
        <taxon>Euteleostomi</taxon>
        <taxon>Lepidosauria</taxon>
        <taxon>Squamata</taxon>
        <taxon>Bifurcata</taxon>
        <taxon>Unidentata</taxon>
        <taxon>Episquamata</taxon>
        <taxon>Toxicofera</taxon>
        <taxon>Serpentes</taxon>
        <taxon>Colubroidea</taxon>
        <taxon>Colubridae</taxon>
        <taxon>Natricinae</taxon>
        <taxon>Thamnophis</taxon>
    </lineage>
</organism>
<dbReference type="PANTHER" id="PTHR15999">
    <property type="entry name" value="ZINC FINGER CW-TYPE PWWP DOMAIN PROTEIN 1"/>
    <property type="match status" value="1"/>
</dbReference>
<keyword evidence="1" id="KW-0479">Metal-binding</keyword>
<dbReference type="InterPro" id="IPR042778">
    <property type="entry name" value="ZCWPW1/ZCWPW2"/>
</dbReference>
<evidence type="ECO:0000256" key="4">
    <source>
        <dbReference type="SAM" id="MobiDB-lite"/>
    </source>
</evidence>
<dbReference type="Gene3D" id="3.30.40.100">
    <property type="match status" value="1"/>
</dbReference>
<accession>A0A6I9YZZ8</accession>
<dbReference type="Pfam" id="PF07496">
    <property type="entry name" value="zf-CW"/>
    <property type="match status" value="1"/>
</dbReference>
<dbReference type="KEGG" id="tsr:106555537"/>